<comment type="catalytic activity">
    <reaction evidence="1 8">
        <text>alpha-D-glucose = beta-D-glucose</text>
        <dbReference type="Rhea" id="RHEA:10264"/>
        <dbReference type="ChEBI" id="CHEBI:15903"/>
        <dbReference type="ChEBI" id="CHEBI:17925"/>
        <dbReference type="EC" id="5.1.3.3"/>
    </reaction>
</comment>
<evidence type="ECO:0000256" key="7">
    <source>
        <dbReference type="ARBA" id="ARBA00023277"/>
    </source>
</evidence>
<evidence type="ECO:0000256" key="4">
    <source>
        <dbReference type="ARBA" id="ARBA00013185"/>
    </source>
</evidence>
<dbReference type="SUPFAM" id="SSF74650">
    <property type="entry name" value="Galactose mutarotase-like"/>
    <property type="match status" value="1"/>
</dbReference>
<dbReference type="RefSeq" id="WP_248939063.1">
    <property type="nucleotide sequence ID" value="NZ_JAKIKS010000011.1"/>
</dbReference>
<dbReference type="NCBIfam" id="NF008277">
    <property type="entry name" value="PRK11055.1"/>
    <property type="match status" value="1"/>
</dbReference>
<dbReference type="Proteomes" id="UP001203423">
    <property type="component" value="Unassembled WGS sequence"/>
</dbReference>
<keyword evidence="7 8" id="KW-0119">Carbohydrate metabolism</keyword>
<proteinExistence type="inferred from homology"/>
<dbReference type="InterPro" id="IPR047215">
    <property type="entry name" value="Galactose_mutarotase-like"/>
</dbReference>
<dbReference type="EMBL" id="JAKIKS010000011">
    <property type="protein sequence ID" value="MCL1123776.1"/>
    <property type="molecule type" value="Genomic_DNA"/>
</dbReference>
<dbReference type="PROSITE" id="PS00545">
    <property type="entry name" value="ALDOSE_1_EPIMERASE"/>
    <property type="match status" value="1"/>
</dbReference>
<dbReference type="InterPro" id="IPR018052">
    <property type="entry name" value="Ald1_epimerase_CS"/>
</dbReference>
<evidence type="ECO:0000256" key="2">
    <source>
        <dbReference type="ARBA" id="ARBA00005028"/>
    </source>
</evidence>
<evidence type="ECO:0000256" key="8">
    <source>
        <dbReference type="PIRNR" id="PIRNR005096"/>
    </source>
</evidence>
<comment type="caution">
    <text evidence="9">The sequence shown here is derived from an EMBL/GenBank/DDBJ whole genome shotgun (WGS) entry which is preliminary data.</text>
</comment>
<evidence type="ECO:0000256" key="5">
    <source>
        <dbReference type="ARBA" id="ARBA00014165"/>
    </source>
</evidence>
<evidence type="ECO:0000313" key="10">
    <source>
        <dbReference type="Proteomes" id="UP001203423"/>
    </source>
</evidence>
<comment type="pathway">
    <text evidence="2 8">Carbohydrate metabolism; hexose metabolism.</text>
</comment>
<comment type="similarity">
    <text evidence="3 8">Belongs to the aldose epimerase family.</text>
</comment>
<dbReference type="PANTHER" id="PTHR10091">
    <property type="entry name" value="ALDOSE-1-EPIMERASE"/>
    <property type="match status" value="1"/>
</dbReference>
<organism evidence="9 10">
    <name type="scientific">Shewanella surugensis</name>
    <dbReference type="NCBI Taxonomy" id="212020"/>
    <lineage>
        <taxon>Bacteria</taxon>
        <taxon>Pseudomonadati</taxon>
        <taxon>Pseudomonadota</taxon>
        <taxon>Gammaproteobacteria</taxon>
        <taxon>Alteromonadales</taxon>
        <taxon>Shewanellaceae</taxon>
        <taxon>Shewanella</taxon>
    </lineage>
</organism>
<accession>A0ABT0L7X5</accession>
<evidence type="ECO:0000256" key="1">
    <source>
        <dbReference type="ARBA" id="ARBA00001614"/>
    </source>
</evidence>
<evidence type="ECO:0000313" key="9">
    <source>
        <dbReference type="EMBL" id="MCL1123776.1"/>
    </source>
</evidence>
<dbReference type="InterPro" id="IPR008183">
    <property type="entry name" value="Aldose_1/G6P_1-epimerase"/>
</dbReference>
<dbReference type="PANTHER" id="PTHR10091:SF0">
    <property type="entry name" value="GALACTOSE MUTAROTASE"/>
    <property type="match status" value="1"/>
</dbReference>
<dbReference type="Pfam" id="PF01263">
    <property type="entry name" value="Aldose_epim"/>
    <property type="match status" value="1"/>
</dbReference>
<dbReference type="InterPro" id="IPR014718">
    <property type="entry name" value="GH-type_carb-bd"/>
</dbReference>
<keyword evidence="6 8" id="KW-0413">Isomerase</keyword>
<evidence type="ECO:0000256" key="3">
    <source>
        <dbReference type="ARBA" id="ARBA00006206"/>
    </source>
</evidence>
<evidence type="ECO:0000256" key="6">
    <source>
        <dbReference type="ARBA" id="ARBA00023235"/>
    </source>
</evidence>
<gene>
    <name evidence="9" type="ORF">L2764_04570</name>
</gene>
<dbReference type="CDD" id="cd09019">
    <property type="entry name" value="galactose_mutarotase_like"/>
    <property type="match status" value="1"/>
</dbReference>
<dbReference type="EC" id="5.1.3.3" evidence="4 8"/>
<reference evidence="9 10" key="1">
    <citation type="submission" date="2022-01" db="EMBL/GenBank/DDBJ databases">
        <title>Whole genome-based taxonomy of the Shewanellaceae.</title>
        <authorList>
            <person name="Martin-Rodriguez A.J."/>
        </authorList>
    </citation>
    <scope>NUCLEOTIDE SEQUENCE [LARGE SCALE GENOMIC DNA]</scope>
    <source>
        <strain evidence="9 10">DSM 17177</strain>
    </source>
</reference>
<name>A0ABT0L7X5_9GAMM</name>
<dbReference type="PIRSF" id="PIRSF005096">
    <property type="entry name" value="GALM"/>
    <property type="match status" value="1"/>
</dbReference>
<dbReference type="InterPro" id="IPR015443">
    <property type="entry name" value="Aldose_1-epimerase"/>
</dbReference>
<protein>
    <recommendedName>
        <fullName evidence="5 8">Aldose 1-epimerase</fullName>
        <ecNumber evidence="4 8">5.1.3.3</ecNumber>
    </recommendedName>
</protein>
<dbReference type="Gene3D" id="2.70.98.10">
    <property type="match status" value="1"/>
</dbReference>
<dbReference type="InterPro" id="IPR011013">
    <property type="entry name" value="Gal_mutarotase_sf_dom"/>
</dbReference>
<sequence>MATQLFGKTDDGDSCTLFTLNSGNGCNVSLSEFGAAITSIKLTNAHGVSQEICLGFDVLDGQQKDRQHIGVTVGRYANRIANACFELNGKTYHLDDNIPPHQLHGGHEGFGRKMWLGTSVLENENPVIRFTYTSPDGEMGYPGNVNCSVTYRLSSNNVLAILYQAISDRDTYVNLTNHAYFNLGSRDHILDHEVKIYAEAMTPVNRSLLVIGKIESTQHGQFNFSHSRPIRFGIENPNPQMRLAGGYDINYIIGLNDGKLKPHAVVCCAETGIKLVVKSTQPCLQFYTGNNLNNTPARDGTRLKKHGGFCLEAQDYPNGMNVDNLLVKPLKAGELYHQVIEYHFSTYEASE</sequence>
<keyword evidence="10" id="KW-1185">Reference proteome</keyword>